<protein>
    <recommendedName>
        <fullName evidence="4">Helitron helicase-like domain-containing protein</fullName>
    </recommendedName>
</protein>
<dbReference type="Proteomes" id="UP000243459">
    <property type="component" value="Chromosome 4"/>
</dbReference>
<evidence type="ECO:0000313" key="2">
    <source>
        <dbReference type="EMBL" id="ONK71260.1"/>
    </source>
</evidence>
<reference evidence="3" key="1">
    <citation type="journal article" date="2017" name="Nat. Commun.">
        <title>The asparagus genome sheds light on the origin and evolution of a young Y chromosome.</title>
        <authorList>
            <person name="Harkess A."/>
            <person name="Zhou J."/>
            <person name="Xu C."/>
            <person name="Bowers J.E."/>
            <person name="Van der Hulst R."/>
            <person name="Ayyampalayam S."/>
            <person name="Mercati F."/>
            <person name="Riccardi P."/>
            <person name="McKain M.R."/>
            <person name="Kakrana A."/>
            <person name="Tang H."/>
            <person name="Ray J."/>
            <person name="Groenendijk J."/>
            <person name="Arikit S."/>
            <person name="Mathioni S.M."/>
            <person name="Nakano M."/>
            <person name="Shan H."/>
            <person name="Telgmann-Rauber A."/>
            <person name="Kanno A."/>
            <person name="Yue Z."/>
            <person name="Chen H."/>
            <person name="Li W."/>
            <person name="Chen Y."/>
            <person name="Xu X."/>
            <person name="Zhang Y."/>
            <person name="Luo S."/>
            <person name="Chen H."/>
            <person name="Gao J."/>
            <person name="Mao Z."/>
            <person name="Pires J.C."/>
            <person name="Luo M."/>
            <person name="Kudrna D."/>
            <person name="Wing R.A."/>
            <person name="Meyers B.C."/>
            <person name="Yi K."/>
            <person name="Kong H."/>
            <person name="Lavrijsen P."/>
            <person name="Sunseri F."/>
            <person name="Falavigna A."/>
            <person name="Ye Y."/>
            <person name="Leebens-Mack J.H."/>
            <person name="Chen G."/>
        </authorList>
    </citation>
    <scope>NUCLEOTIDE SEQUENCE [LARGE SCALE GENOMIC DNA]</scope>
    <source>
        <strain evidence="3">cv. DH0086</strain>
    </source>
</reference>
<evidence type="ECO:0008006" key="4">
    <source>
        <dbReference type="Google" id="ProtNLM"/>
    </source>
</evidence>
<dbReference type="OMA" id="TIPYLDE"/>
<dbReference type="AlphaFoldDB" id="A0A5P1F470"/>
<sequence length="235" mass="27606">MLFIVLFVPLFYTITAKAKKTPFALYPPSKVCSKCNAIIWKEEKVKGQKKLESYYTTCCKNGKIILHHFRRAPKRLRRILNPSNLDAHSRRFREQIRSFNSMFCMTSHGAKIDYNVMRGKGPYTFRMHGQNYHAIGSLVPEPPNKPRYAQLYIYDIANEIENRYRSLNRTSLPSEAMEIMDKEIIVNVKLELDSVNGYVQEFRKARDFHEMNQTAEFALRLIENQNRGLSNYNRP</sequence>
<keyword evidence="1" id="KW-0732">Signal</keyword>
<dbReference type="PANTHER" id="PTHR45786:SF74">
    <property type="entry name" value="ATP-DEPENDENT DNA HELICASE"/>
    <property type="match status" value="1"/>
</dbReference>
<feature type="signal peptide" evidence="1">
    <location>
        <begin position="1"/>
        <end position="18"/>
    </location>
</feature>
<dbReference type="Gramene" id="ONK71260">
    <property type="protein sequence ID" value="ONK71260"/>
    <property type="gene ID" value="A4U43_C04F6610"/>
</dbReference>
<evidence type="ECO:0000313" key="3">
    <source>
        <dbReference type="Proteomes" id="UP000243459"/>
    </source>
</evidence>
<gene>
    <name evidence="2" type="ORF">A4U43_C04F6610</name>
</gene>
<name>A0A5P1F470_ASPOF</name>
<evidence type="ECO:0000256" key="1">
    <source>
        <dbReference type="SAM" id="SignalP"/>
    </source>
</evidence>
<organism evidence="2 3">
    <name type="scientific">Asparagus officinalis</name>
    <name type="common">Garden asparagus</name>
    <dbReference type="NCBI Taxonomy" id="4686"/>
    <lineage>
        <taxon>Eukaryota</taxon>
        <taxon>Viridiplantae</taxon>
        <taxon>Streptophyta</taxon>
        <taxon>Embryophyta</taxon>
        <taxon>Tracheophyta</taxon>
        <taxon>Spermatophyta</taxon>
        <taxon>Magnoliopsida</taxon>
        <taxon>Liliopsida</taxon>
        <taxon>Asparagales</taxon>
        <taxon>Asparagaceae</taxon>
        <taxon>Asparagoideae</taxon>
        <taxon>Asparagus</taxon>
    </lineage>
</organism>
<accession>A0A5P1F470</accession>
<feature type="chain" id="PRO_5024378585" description="Helitron helicase-like domain-containing protein" evidence="1">
    <location>
        <begin position="19"/>
        <end position="235"/>
    </location>
</feature>
<keyword evidence="3" id="KW-1185">Reference proteome</keyword>
<proteinExistence type="predicted"/>
<dbReference type="EMBL" id="CM007384">
    <property type="protein sequence ID" value="ONK71260.1"/>
    <property type="molecule type" value="Genomic_DNA"/>
</dbReference>
<dbReference type="PANTHER" id="PTHR45786">
    <property type="entry name" value="DNA BINDING PROTEIN-LIKE"/>
    <property type="match status" value="1"/>
</dbReference>